<gene>
    <name evidence="1" type="ORF">MB09_08350</name>
</gene>
<sequence>MVNPYILILKRTQGRGEHIMAPEKRHFTGNLGIIYKLYMGLGRHRVDIQSAYSQHTVGIQSAYSYNGVANIPKYLLVLFLAGRHSSKVKEEDGRVKDL</sequence>
<protein>
    <submittedName>
        <fullName evidence="1">Uncharacterized protein</fullName>
    </submittedName>
</protein>
<accession>A0ABR5DIT3</accession>
<reference evidence="1 2" key="1">
    <citation type="submission" date="2014-10" db="EMBL/GenBank/DDBJ databases">
        <title>Genome sequencing of Vitellibacter vladivostokensis KMM 3516.</title>
        <authorList>
            <person name="Thevarajoo S."/>
            <person name="Selvaratnam C."/>
            <person name="Goh K.M."/>
            <person name="Chong C.S."/>
        </authorList>
    </citation>
    <scope>NUCLEOTIDE SEQUENCE [LARGE SCALE GENOMIC DNA]</scope>
    <source>
        <strain evidence="1 2">KMM 3516</strain>
    </source>
</reference>
<dbReference type="Proteomes" id="UP000033497">
    <property type="component" value="Unassembled WGS sequence"/>
</dbReference>
<dbReference type="EMBL" id="JSVU01000004">
    <property type="protein sequence ID" value="KJJ38685.1"/>
    <property type="molecule type" value="Genomic_DNA"/>
</dbReference>
<organism evidence="1 2">
    <name type="scientific">Aequorivita vladivostokensis</name>
    <dbReference type="NCBI Taxonomy" id="171194"/>
    <lineage>
        <taxon>Bacteria</taxon>
        <taxon>Pseudomonadati</taxon>
        <taxon>Bacteroidota</taxon>
        <taxon>Flavobacteriia</taxon>
        <taxon>Flavobacteriales</taxon>
        <taxon>Flavobacteriaceae</taxon>
        <taxon>Aequorivita</taxon>
    </lineage>
</organism>
<proteinExistence type="predicted"/>
<evidence type="ECO:0000313" key="1">
    <source>
        <dbReference type="EMBL" id="KJJ38685.1"/>
    </source>
</evidence>
<keyword evidence="2" id="KW-1185">Reference proteome</keyword>
<name>A0ABR5DIT3_9FLAO</name>
<comment type="caution">
    <text evidence="1">The sequence shown here is derived from an EMBL/GenBank/DDBJ whole genome shotgun (WGS) entry which is preliminary data.</text>
</comment>
<evidence type="ECO:0000313" key="2">
    <source>
        <dbReference type="Proteomes" id="UP000033497"/>
    </source>
</evidence>